<dbReference type="EMBL" id="OBDY01000020">
    <property type="protein sequence ID" value="SNY59213.1"/>
    <property type="molecule type" value="Genomic_DNA"/>
</dbReference>
<feature type="transmembrane region" description="Helical" evidence="1">
    <location>
        <begin position="76"/>
        <end position="94"/>
    </location>
</feature>
<organism evidence="2 3">
    <name type="scientific">Paractinoplanes atraurantiacus</name>
    <dbReference type="NCBI Taxonomy" id="1036182"/>
    <lineage>
        <taxon>Bacteria</taxon>
        <taxon>Bacillati</taxon>
        <taxon>Actinomycetota</taxon>
        <taxon>Actinomycetes</taxon>
        <taxon>Micromonosporales</taxon>
        <taxon>Micromonosporaceae</taxon>
        <taxon>Paractinoplanes</taxon>
    </lineage>
</organism>
<name>A0A285JGL4_9ACTN</name>
<dbReference type="OrthoDB" id="3789019at2"/>
<gene>
    <name evidence="2" type="ORF">SAMN05421748_12083</name>
</gene>
<accession>A0A285JGL4</accession>
<keyword evidence="1" id="KW-0472">Membrane</keyword>
<keyword evidence="3" id="KW-1185">Reference proteome</keyword>
<evidence type="ECO:0000313" key="2">
    <source>
        <dbReference type="EMBL" id="SNY59213.1"/>
    </source>
</evidence>
<protein>
    <submittedName>
        <fullName evidence="2">Uncharacterized protein</fullName>
    </submittedName>
</protein>
<feature type="transmembrane region" description="Helical" evidence="1">
    <location>
        <begin position="49"/>
        <end position="69"/>
    </location>
</feature>
<keyword evidence="1" id="KW-0812">Transmembrane</keyword>
<sequence length="141" mass="15120">MTTQLHRPTGRRAGYVIAAAVNGLLLFLINQWPGWDAVPFLSAETTQVLLAVNTSLIVGIVVNVVWIAYDPGWLTALGELATTGVGLVAMIRMWQVFPFTFTGGFDWEVVTRILLAVGIGGSVIGLIAGLSHLVTAFRVRG</sequence>
<dbReference type="AlphaFoldDB" id="A0A285JGL4"/>
<reference evidence="2 3" key="1">
    <citation type="submission" date="2017-09" db="EMBL/GenBank/DDBJ databases">
        <authorList>
            <person name="Ehlers B."/>
            <person name="Leendertz F.H."/>
        </authorList>
    </citation>
    <scope>NUCLEOTIDE SEQUENCE [LARGE SCALE GENOMIC DNA]</scope>
    <source>
        <strain evidence="2 3">CGMCC 4.6857</strain>
    </source>
</reference>
<dbReference type="Proteomes" id="UP000219612">
    <property type="component" value="Unassembled WGS sequence"/>
</dbReference>
<feature type="transmembrane region" description="Helical" evidence="1">
    <location>
        <begin position="114"/>
        <end position="137"/>
    </location>
</feature>
<feature type="transmembrane region" description="Helical" evidence="1">
    <location>
        <begin position="12"/>
        <end position="29"/>
    </location>
</feature>
<evidence type="ECO:0000313" key="3">
    <source>
        <dbReference type="Proteomes" id="UP000219612"/>
    </source>
</evidence>
<proteinExistence type="predicted"/>
<keyword evidence="1" id="KW-1133">Transmembrane helix</keyword>
<evidence type="ECO:0000256" key="1">
    <source>
        <dbReference type="SAM" id="Phobius"/>
    </source>
</evidence>
<dbReference type="RefSeq" id="WP_097325628.1">
    <property type="nucleotide sequence ID" value="NZ_OBDY01000020.1"/>
</dbReference>